<dbReference type="AlphaFoldDB" id="A0A6L8S2S3"/>
<reference evidence="2 3" key="1">
    <citation type="journal article" date="2019" name="Nat. Med.">
        <title>A library of human gut bacterial isolates paired with longitudinal multiomics data enables mechanistic microbiome research.</title>
        <authorList>
            <person name="Poyet M."/>
            <person name="Groussin M."/>
            <person name="Gibbons S.M."/>
            <person name="Avila-Pacheco J."/>
            <person name="Jiang X."/>
            <person name="Kearney S.M."/>
            <person name="Perrotta A.R."/>
            <person name="Berdy B."/>
            <person name="Zhao S."/>
            <person name="Lieberman T.D."/>
            <person name="Swanson P.K."/>
            <person name="Smith M."/>
            <person name="Roesemann S."/>
            <person name="Alexander J.E."/>
            <person name="Rich S.A."/>
            <person name="Livny J."/>
            <person name="Vlamakis H."/>
            <person name="Clish C."/>
            <person name="Bullock K."/>
            <person name="Deik A."/>
            <person name="Scott J."/>
            <person name="Pierce K.A."/>
            <person name="Xavier R.J."/>
            <person name="Alm E.J."/>
        </authorList>
    </citation>
    <scope>NUCLEOTIDE SEQUENCE [LARGE SCALE GENOMIC DNA]</scope>
    <source>
        <strain evidence="2 3">BIOML-A6</strain>
    </source>
</reference>
<dbReference type="RefSeq" id="WP_130096996.1">
    <property type="nucleotide sequence ID" value="NZ_CAXSPU010000010.1"/>
</dbReference>
<feature type="transmembrane region" description="Helical" evidence="1">
    <location>
        <begin position="12"/>
        <end position="31"/>
    </location>
</feature>
<evidence type="ECO:0000313" key="2">
    <source>
        <dbReference type="EMBL" id="MZK42840.1"/>
    </source>
</evidence>
<name>A0A6L8S2S3_9FIRM</name>
<evidence type="ECO:0000256" key="1">
    <source>
        <dbReference type="SAM" id="Phobius"/>
    </source>
</evidence>
<protein>
    <recommendedName>
        <fullName evidence="4">Na+/alanine symporter</fullName>
    </recommendedName>
</protein>
<sequence>MLSMIIDNISSFMYSKLLVIILIGAGVYFTIRTSFPQVRLFHSACKAVMEKRPCSGISRTC</sequence>
<dbReference type="Proteomes" id="UP000472916">
    <property type="component" value="Unassembled WGS sequence"/>
</dbReference>
<keyword evidence="1" id="KW-0472">Membrane</keyword>
<dbReference type="EMBL" id="WWSC01000024">
    <property type="protein sequence ID" value="MZK42840.1"/>
    <property type="molecule type" value="Genomic_DNA"/>
</dbReference>
<evidence type="ECO:0000313" key="3">
    <source>
        <dbReference type="Proteomes" id="UP000472916"/>
    </source>
</evidence>
<evidence type="ECO:0008006" key="4">
    <source>
        <dbReference type="Google" id="ProtNLM"/>
    </source>
</evidence>
<gene>
    <name evidence="2" type="ORF">GT528_14410</name>
</gene>
<proteinExistence type="predicted"/>
<keyword evidence="1" id="KW-1133">Transmembrane helix</keyword>
<comment type="caution">
    <text evidence="2">The sequence shown here is derived from an EMBL/GenBank/DDBJ whole genome shotgun (WGS) entry which is preliminary data.</text>
</comment>
<organism evidence="2 3">
    <name type="scientific">Dorea longicatena</name>
    <dbReference type="NCBI Taxonomy" id="88431"/>
    <lineage>
        <taxon>Bacteria</taxon>
        <taxon>Bacillati</taxon>
        <taxon>Bacillota</taxon>
        <taxon>Clostridia</taxon>
        <taxon>Lachnospirales</taxon>
        <taxon>Lachnospiraceae</taxon>
        <taxon>Dorea</taxon>
    </lineage>
</organism>
<accession>A0A6L8S2S3</accession>
<keyword evidence="1" id="KW-0812">Transmembrane</keyword>